<dbReference type="InterPro" id="IPR036291">
    <property type="entry name" value="NAD(P)-bd_dom_sf"/>
</dbReference>
<comment type="caution">
    <text evidence="7">The sequence shown here is derived from an EMBL/GenBank/DDBJ whole genome shotgun (WGS) entry which is preliminary data.</text>
</comment>
<dbReference type="PANTHER" id="PTHR43725:SF53">
    <property type="entry name" value="UDP-ARABINOSE 4-EPIMERASE 1"/>
    <property type="match status" value="1"/>
</dbReference>
<evidence type="ECO:0000256" key="3">
    <source>
        <dbReference type="ARBA" id="ARBA00018569"/>
    </source>
</evidence>
<name>A0ABQ6INS3_9MICO</name>
<dbReference type="EMBL" id="BSUO01000001">
    <property type="protein sequence ID" value="GMA39549.1"/>
    <property type="molecule type" value="Genomic_DNA"/>
</dbReference>
<dbReference type="Gene3D" id="3.40.50.720">
    <property type="entry name" value="NAD(P)-binding Rossmann-like Domain"/>
    <property type="match status" value="1"/>
</dbReference>
<sequence>MLLTGYAKAHGIGATSLRYFNVGGARERFGERHAVETHLIPNVLMVPAGGRQAMSIFGDDYPTADGTAVRDYLHVVDLGRAHLLALESSVPDEHRVFNLGSGTGYSVTQVLDACREVTGHAIPAQVEPRRPGDPATLVASSARAATELGWRPELSLHDIVADAWRFMQSHA</sequence>
<feature type="domain" description="NAD-dependent epimerase/dehydratase" evidence="6">
    <location>
        <begin position="2"/>
        <end position="100"/>
    </location>
</feature>
<dbReference type="SUPFAM" id="SSF51735">
    <property type="entry name" value="NAD(P)-binding Rossmann-fold domains"/>
    <property type="match status" value="1"/>
</dbReference>
<dbReference type="Gene3D" id="3.90.25.10">
    <property type="entry name" value="UDP-galactose 4-epimerase, domain 1"/>
    <property type="match status" value="1"/>
</dbReference>
<evidence type="ECO:0000259" key="6">
    <source>
        <dbReference type="Pfam" id="PF01370"/>
    </source>
</evidence>
<evidence type="ECO:0000256" key="2">
    <source>
        <dbReference type="ARBA" id="ARBA00007637"/>
    </source>
</evidence>
<dbReference type="PANTHER" id="PTHR43725">
    <property type="entry name" value="UDP-GLUCOSE 4-EPIMERASE"/>
    <property type="match status" value="1"/>
</dbReference>
<evidence type="ECO:0000313" key="7">
    <source>
        <dbReference type="EMBL" id="GMA39549.1"/>
    </source>
</evidence>
<comment type="similarity">
    <text evidence="2">Belongs to the NAD(P)-dependent epimerase/dehydratase family.</text>
</comment>
<keyword evidence="8" id="KW-1185">Reference proteome</keyword>
<proteinExistence type="inferred from homology"/>
<organism evidence="7 8">
    <name type="scientific">Mobilicoccus caccae</name>
    <dbReference type="NCBI Taxonomy" id="1859295"/>
    <lineage>
        <taxon>Bacteria</taxon>
        <taxon>Bacillati</taxon>
        <taxon>Actinomycetota</taxon>
        <taxon>Actinomycetes</taxon>
        <taxon>Micrococcales</taxon>
        <taxon>Dermatophilaceae</taxon>
        <taxon>Mobilicoccus</taxon>
    </lineage>
</organism>
<evidence type="ECO:0000256" key="4">
    <source>
        <dbReference type="ARBA" id="ARBA00031367"/>
    </source>
</evidence>
<dbReference type="Pfam" id="PF01370">
    <property type="entry name" value="Epimerase"/>
    <property type="match status" value="1"/>
</dbReference>
<gene>
    <name evidence="7" type="ORF">GCM10025883_15940</name>
</gene>
<comment type="pathway">
    <text evidence="1">Carbohydrate metabolism; galactose metabolism.</text>
</comment>
<dbReference type="InterPro" id="IPR001509">
    <property type="entry name" value="Epimerase_deHydtase"/>
</dbReference>
<evidence type="ECO:0000313" key="8">
    <source>
        <dbReference type="Proteomes" id="UP001157126"/>
    </source>
</evidence>
<evidence type="ECO:0000256" key="1">
    <source>
        <dbReference type="ARBA" id="ARBA00004947"/>
    </source>
</evidence>
<protein>
    <recommendedName>
        <fullName evidence="3">UDP-glucose 4-epimerase</fullName>
    </recommendedName>
    <alternativeName>
        <fullName evidence="5">Galactowaldenase</fullName>
    </alternativeName>
    <alternativeName>
        <fullName evidence="4">UDP-galactose 4-epimerase</fullName>
    </alternativeName>
</protein>
<reference evidence="8" key="1">
    <citation type="journal article" date="2019" name="Int. J. Syst. Evol. Microbiol.">
        <title>The Global Catalogue of Microorganisms (GCM) 10K type strain sequencing project: providing services to taxonomists for standard genome sequencing and annotation.</title>
        <authorList>
            <consortium name="The Broad Institute Genomics Platform"/>
            <consortium name="The Broad Institute Genome Sequencing Center for Infectious Disease"/>
            <person name="Wu L."/>
            <person name="Ma J."/>
        </authorList>
    </citation>
    <scope>NUCLEOTIDE SEQUENCE [LARGE SCALE GENOMIC DNA]</scope>
    <source>
        <strain evidence="8">NBRC 113072</strain>
    </source>
</reference>
<dbReference type="Proteomes" id="UP001157126">
    <property type="component" value="Unassembled WGS sequence"/>
</dbReference>
<evidence type="ECO:0000256" key="5">
    <source>
        <dbReference type="ARBA" id="ARBA00033067"/>
    </source>
</evidence>
<accession>A0ABQ6INS3</accession>